<feature type="chain" id="PRO_5045806339" evidence="1">
    <location>
        <begin position="28"/>
        <end position="992"/>
    </location>
</feature>
<dbReference type="Gene3D" id="2.160.20.10">
    <property type="entry name" value="Single-stranded right-handed beta-helix, Pectin lyase-like"/>
    <property type="match status" value="1"/>
</dbReference>
<evidence type="ECO:0000313" key="4">
    <source>
        <dbReference type="Proteomes" id="UP001479606"/>
    </source>
</evidence>
<comment type="caution">
    <text evidence="3">The sequence shown here is derived from an EMBL/GenBank/DDBJ whole genome shotgun (WGS) entry which is preliminary data.</text>
</comment>
<dbReference type="InterPro" id="IPR012334">
    <property type="entry name" value="Pectin_lyas_fold"/>
</dbReference>
<proteinExistence type="predicted"/>
<dbReference type="Pfam" id="PF13229">
    <property type="entry name" value="Beta_helix"/>
    <property type="match status" value="1"/>
</dbReference>
<name>A0ABU9LVI4_9BACT</name>
<dbReference type="NCBIfam" id="TIGR04183">
    <property type="entry name" value="Por_Secre_tail"/>
    <property type="match status" value="1"/>
</dbReference>
<keyword evidence="4" id="KW-1185">Reference proteome</keyword>
<feature type="signal peptide" evidence="1">
    <location>
        <begin position="1"/>
        <end position="27"/>
    </location>
</feature>
<sequence length="992" mass="102531">MNSQLLLTSLAALSLVGGLGHRAAAQATIPAALYVNDGATTGDVFTSATGSDVTGDGSAAAPFATVARALAQAGLTTQTIFIDAGTYAERVVLNQPVSLQGTGTATARPGSATIFDGGLLASATQTSEAGLLIAANGNSSSALLTVADITFQAYDYGIQATGAAPQAHILLEDVETVHNRRQGIFWVSQNGVQDLTLRRVRAAYTAETGNTNANGAGRGLFLTNGPKADILIEDGVFEMNRRSGIDINDGSVSGLTVRNNQITQNAGGGLIVLGAAGPRNSSGTFTGFAALIEGNALRNNASNGMELKACTGTGRRSGVGSFVVRQNYIVRTVGAPTNLGEDNAGLAFIDRDRNVITIGGGLTGDLVTGGAFIEGNTVRGYLADATSTSFNINGFGMVLEGANNKVFGNVVAQCQRAVQVQDRPANSAGYTAFFDVSRNWLVVSSGDSIRGNRLDSCATAIRAVNLTNPVDASLNWLGANTATGVRGAAGTGGLVVTLGGPATSFAQRSAMAPTGLIDYSPFLNSSADADPATGFQPALDYLNADHYSPQSGAAGPLTEAVALVTENGTVNLEAAGYDESINIAKSLTLNNNGVTTLRDLTMDSFGKVLTLSAPLMLTGTLTLTNGLVHTTALNLLTLAEQATATAGTATSYVDGPLRKVGQQAFVFPIGENGQWARLGISPPATATSAFTAAYAYLGFANRTAATPLSEVSQVEYWTLTSDSPADAVSVRLYWEHAIRSGIDDFSSDLQVAAFNGTQWQTAGNGGLSGNLQAGSVESAQPASGFAAYTLGSLSGTVNPLQLQMVAFYAVQPRPGTVTLTLMFNNETNTYGYAVEQWGNTGTWQQIGFVASQGLTAQSRTYTYQDQRAQSPGQAYYRLRQTNAAGQVRYSSLASVFLTSGPLAIAPATAVADQFTMFPNPAHGRVTLALPAAVRGDVGVELTDLSGRRVHAQTLRAGAAPEVSLPAALPAGIYLLQVQATGFLGRPQRLVIQ</sequence>
<evidence type="ECO:0000313" key="3">
    <source>
        <dbReference type="EMBL" id="MEL5994709.1"/>
    </source>
</evidence>
<dbReference type="Proteomes" id="UP001479606">
    <property type="component" value="Unassembled WGS sequence"/>
</dbReference>
<dbReference type="InterPro" id="IPR026444">
    <property type="entry name" value="Secre_tail"/>
</dbReference>
<protein>
    <submittedName>
        <fullName evidence="3">Right-handed parallel beta-helix repeat-containing protein</fullName>
    </submittedName>
</protein>
<dbReference type="RefSeq" id="WP_342298027.1">
    <property type="nucleotide sequence ID" value="NZ_JBCEVZ010000022.1"/>
</dbReference>
<feature type="domain" description="Right handed beta helix" evidence="2">
    <location>
        <begin position="140"/>
        <end position="277"/>
    </location>
</feature>
<accession>A0ABU9LVI4</accession>
<dbReference type="SMART" id="SM00710">
    <property type="entry name" value="PbH1"/>
    <property type="match status" value="8"/>
</dbReference>
<dbReference type="SUPFAM" id="SSF51126">
    <property type="entry name" value="Pectin lyase-like"/>
    <property type="match status" value="1"/>
</dbReference>
<evidence type="ECO:0000256" key="1">
    <source>
        <dbReference type="SAM" id="SignalP"/>
    </source>
</evidence>
<reference evidence="3 4" key="1">
    <citation type="journal article" date="2018" name="Arch. Microbiol.">
        <title>Hymenobacter segetis sp. nov., isolated from soil.</title>
        <authorList>
            <person name="Ten L.N."/>
            <person name="Lim S.J."/>
            <person name="Kim B.O."/>
            <person name="Kang I.K."/>
            <person name="Jung H.Y."/>
        </authorList>
    </citation>
    <scope>NUCLEOTIDE SEQUENCE [LARGE SCALE GENOMIC DNA]</scope>
    <source>
        <strain evidence="3 4">S7-3-11</strain>
    </source>
</reference>
<dbReference type="InterPro" id="IPR011050">
    <property type="entry name" value="Pectin_lyase_fold/virulence"/>
</dbReference>
<evidence type="ECO:0000259" key="2">
    <source>
        <dbReference type="Pfam" id="PF13229"/>
    </source>
</evidence>
<dbReference type="InterPro" id="IPR006626">
    <property type="entry name" value="PbH1"/>
</dbReference>
<organism evidence="3 4">
    <name type="scientific">Hymenobacter segetis</name>
    <dbReference type="NCBI Taxonomy" id="2025509"/>
    <lineage>
        <taxon>Bacteria</taxon>
        <taxon>Pseudomonadati</taxon>
        <taxon>Bacteroidota</taxon>
        <taxon>Cytophagia</taxon>
        <taxon>Cytophagales</taxon>
        <taxon>Hymenobacteraceae</taxon>
        <taxon>Hymenobacter</taxon>
    </lineage>
</organism>
<gene>
    <name evidence="3" type="ORF">AAFH49_10860</name>
</gene>
<dbReference type="InterPro" id="IPR039448">
    <property type="entry name" value="Beta_helix"/>
</dbReference>
<dbReference type="EMBL" id="JBCEVZ010000022">
    <property type="protein sequence ID" value="MEL5994709.1"/>
    <property type="molecule type" value="Genomic_DNA"/>
</dbReference>
<keyword evidence="1" id="KW-0732">Signal</keyword>